<comment type="caution">
    <text evidence="5">The sequence shown here is derived from an EMBL/GenBank/DDBJ whole genome shotgun (WGS) entry which is preliminary data.</text>
</comment>
<dbReference type="SMART" id="SM00248">
    <property type="entry name" value="ANK"/>
    <property type="match status" value="6"/>
</dbReference>
<sequence>MLLLTLVLVFDGRLSFRASLLSENALVSPEPLNDFHKEVSMLGRTANNETRQQNAPQSNSGRNMECLQDLRRTQTGRGVALSNEGVGASLDDDRNHLAHEIHAAHAPLRGPEPSQKNFETEFRRDLASLPLLCAEANAVVPSPQRKAAPDSRVEDGPPYPASHRAMLMSAQRGRLQAVIDAIARGVDINATSHEGDTALMRAAQAGHAPVVDWLIAAGASLNVRNAAGESALTLATRAGQVDVTRRLRMAGAVIPIMKFDQGLRALRNAVVTNAHAEAIAWMIAGLTPGEMYPCLVQELQPSFNGAGDESRSDAAARRALLVARTQNANALPMALRIQLSLDTHIVTAAADERLGLVQALRSEGANLPERCVGVARDALMEDAHVGRTAGVQAWLAAGVSVNAVDGEQRTALMHASMPGNTGLLNMLINEGARLDLQDQHGNTALIYAAKAGKNSAIELLLKKGASMGLADNQGLSPIDWAAKGFHLKVLNTLVRNGARFTVEHMRHVILGLARRRPVRTP</sequence>
<evidence type="ECO:0000313" key="6">
    <source>
        <dbReference type="Proteomes" id="UP001549320"/>
    </source>
</evidence>
<feature type="region of interest" description="Disordered" evidence="4">
    <location>
        <begin position="141"/>
        <end position="160"/>
    </location>
</feature>
<feature type="repeat" description="ANK" evidence="3">
    <location>
        <begin position="194"/>
        <end position="226"/>
    </location>
</feature>
<protein>
    <submittedName>
        <fullName evidence="5">Ankyrin repeat protein</fullName>
    </submittedName>
</protein>
<evidence type="ECO:0000256" key="3">
    <source>
        <dbReference type="PROSITE-ProRule" id="PRU00023"/>
    </source>
</evidence>
<dbReference type="SUPFAM" id="SSF48403">
    <property type="entry name" value="Ankyrin repeat"/>
    <property type="match status" value="1"/>
</dbReference>
<dbReference type="Proteomes" id="UP001549320">
    <property type="component" value="Unassembled WGS sequence"/>
</dbReference>
<keyword evidence="1" id="KW-0677">Repeat</keyword>
<dbReference type="InterPro" id="IPR002110">
    <property type="entry name" value="Ankyrin_rpt"/>
</dbReference>
<dbReference type="InterPro" id="IPR036770">
    <property type="entry name" value="Ankyrin_rpt-contain_sf"/>
</dbReference>
<dbReference type="Gene3D" id="1.25.40.20">
    <property type="entry name" value="Ankyrin repeat-containing domain"/>
    <property type="match status" value="2"/>
</dbReference>
<gene>
    <name evidence="5" type="ORF">ABIE13_001820</name>
</gene>
<evidence type="ECO:0000256" key="2">
    <source>
        <dbReference type="ARBA" id="ARBA00023043"/>
    </source>
</evidence>
<dbReference type="PANTHER" id="PTHR24171">
    <property type="entry name" value="ANKYRIN REPEAT DOMAIN-CONTAINING PROTEIN 39-RELATED"/>
    <property type="match status" value="1"/>
</dbReference>
<proteinExistence type="predicted"/>
<dbReference type="PANTHER" id="PTHR24171:SF10">
    <property type="entry name" value="ANKYRIN REPEAT DOMAIN-CONTAINING PROTEIN 29-LIKE"/>
    <property type="match status" value="1"/>
</dbReference>
<keyword evidence="2 3" id="KW-0040">ANK repeat</keyword>
<dbReference type="Pfam" id="PF12796">
    <property type="entry name" value="Ank_2"/>
    <property type="match status" value="2"/>
</dbReference>
<accession>A0ABV2Q6Q8</accession>
<dbReference type="EMBL" id="JBEPSH010000003">
    <property type="protein sequence ID" value="MET4576711.1"/>
    <property type="molecule type" value="Genomic_DNA"/>
</dbReference>
<name>A0ABV2Q6Q8_9BURK</name>
<evidence type="ECO:0000256" key="1">
    <source>
        <dbReference type="ARBA" id="ARBA00022737"/>
    </source>
</evidence>
<dbReference type="PROSITE" id="PS50088">
    <property type="entry name" value="ANK_REPEAT"/>
    <property type="match status" value="4"/>
</dbReference>
<reference evidence="5 6" key="1">
    <citation type="submission" date="2024-06" db="EMBL/GenBank/DDBJ databases">
        <title>Sorghum-associated microbial communities from plants grown in Nebraska, USA.</title>
        <authorList>
            <person name="Schachtman D."/>
        </authorList>
    </citation>
    <scope>NUCLEOTIDE SEQUENCE [LARGE SCALE GENOMIC DNA]</scope>
    <source>
        <strain evidence="5 6">2709</strain>
    </source>
</reference>
<dbReference type="PROSITE" id="PS50297">
    <property type="entry name" value="ANK_REP_REGION"/>
    <property type="match status" value="3"/>
</dbReference>
<organism evidence="5 6">
    <name type="scientific">Ottowia thiooxydans</name>
    <dbReference type="NCBI Taxonomy" id="219182"/>
    <lineage>
        <taxon>Bacteria</taxon>
        <taxon>Pseudomonadati</taxon>
        <taxon>Pseudomonadota</taxon>
        <taxon>Betaproteobacteria</taxon>
        <taxon>Burkholderiales</taxon>
        <taxon>Comamonadaceae</taxon>
        <taxon>Ottowia</taxon>
    </lineage>
</organism>
<feature type="repeat" description="ANK" evidence="3">
    <location>
        <begin position="407"/>
        <end position="439"/>
    </location>
</feature>
<feature type="repeat" description="ANK" evidence="3">
    <location>
        <begin position="440"/>
        <end position="472"/>
    </location>
</feature>
<evidence type="ECO:0000256" key="4">
    <source>
        <dbReference type="SAM" id="MobiDB-lite"/>
    </source>
</evidence>
<keyword evidence="6" id="KW-1185">Reference proteome</keyword>
<feature type="repeat" description="ANK" evidence="3">
    <location>
        <begin position="473"/>
        <end position="505"/>
    </location>
</feature>
<evidence type="ECO:0000313" key="5">
    <source>
        <dbReference type="EMBL" id="MET4576711.1"/>
    </source>
</evidence>